<evidence type="ECO:0000259" key="1">
    <source>
        <dbReference type="Pfam" id="PF00535"/>
    </source>
</evidence>
<gene>
    <name evidence="2" type="ORF">QFZ46_003198</name>
</gene>
<dbReference type="Proteomes" id="UP001239085">
    <property type="component" value="Unassembled WGS sequence"/>
</dbReference>
<dbReference type="RefSeq" id="WP_307363208.1">
    <property type="nucleotide sequence ID" value="NZ_JAUSXK010000001.1"/>
</dbReference>
<proteinExistence type="predicted"/>
<dbReference type="Gene3D" id="3.90.550.10">
    <property type="entry name" value="Spore Coat Polysaccharide Biosynthesis Protein SpsA, Chain A"/>
    <property type="match status" value="1"/>
</dbReference>
<evidence type="ECO:0000313" key="3">
    <source>
        <dbReference type="Proteomes" id="UP001239085"/>
    </source>
</evidence>
<dbReference type="EMBL" id="JAUSXK010000001">
    <property type="protein sequence ID" value="MDQ0645038.1"/>
    <property type="molecule type" value="Genomic_DNA"/>
</dbReference>
<protein>
    <recommendedName>
        <fullName evidence="1">Glycosyltransferase 2-like domain-containing protein</fullName>
    </recommendedName>
</protein>
<dbReference type="SUPFAM" id="SSF53448">
    <property type="entry name" value="Nucleotide-diphospho-sugar transferases"/>
    <property type="match status" value="1"/>
</dbReference>
<evidence type="ECO:0000313" key="2">
    <source>
        <dbReference type="EMBL" id="MDQ0645038.1"/>
    </source>
</evidence>
<dbReference type="InterPro" id="IPR001173">
    <property type="entry name" value="Glyco_trans_2-like"/>
</dbReference>
<sequence length="368" mass="40599">MDRPLDFPRRSGAVIVDADVDVVIAAHDPERRVDRAVASVLTSQAVARVLIVCHNTPVEGIAERLGALADDVRVHLIDLQDGVRSPAGPFNHGLDLAEARFVSIMGSDDELTSGAIDRWYATAVRHQADVVIPVVRYAGAHRVATPPTRFWRTTSLDGVRDRLAYRTAPLGLVSRERFAGLRFTPGMLTGEDLAYSTRMWFSDAVKARVRTGAEYLVHDDAMRVTFTRRPLRDEFAALEHLLAQEDIRRMGPKVKVALAVKLWRISVFGAAHYRGGSWSDDDRRAVASAAQQLRDYAPAALDVLSVADGRLIEALQDRSTPDETVDAASARRRRFVTLGALLTRRPWTLLAREAPIRFAVATLLAGRG</sequence>
<keyword evidence="3" id="KW-1185">Reference proteome</keyword>
<dbReference type="InterPro" id="IPR029044">
    <property type="entry name" value="Nucleotide-diphossugar_trans"/>
</dbReference>
<reference evidence="2 3" key="1">
    <citation type="submission" date="2023-07" db="EMBL/GenBank/DDBJ databases">
        <title>Comparative genomics of wheat-associated soil bacteria to identify genetic determinants of phenazine resistance.</title>
        <authorList>
            <person name="Mouncey N."/>
        </authorList>
    </citation>
    <scope>NUCLEOTIDE SEQUENCE [LARGE SCALE GENOMIC DNA]</scope>
    <source>
        <strain evidence="2 3">W2I7</strain>
    </source>
</reference>
<name>A0ABU0PCI6_9MICO</name>
<dbReference type="Pfam" id="PF00535">
    <property type="entry name" value="Glycos_transf_2"/>
    <property type="match status" value="1"/>
</dbReference>
<organism evidence="2 3">
    <name type="scientific">Microbacterium murale</name>
    <dbReference type="NCBI Taxonomy" id="1081040"/>
    <lineage>
        <taxon>Bacteria</taxon>
        <taxon>Bacillati</taxon>
        <taxon>Actinomycetota</taxon>
        <taxon>Actinomycetes</taxon>
        <taxon>Micrococcales</taxon>
        <taxon>Microbacteriaceae</taxon>
        <taxon>Microbacterium</taxon>
    </lineage>
</organism>
<accession>A0ABU0PCI6</accession>
<feature type="domain" description="Glycosyltransferase 2-like" evidence="1">
    <location>
        <begin position="22"/>
        <end position="150"/>
    </location>
</feature>
<dbReference type="CDD" id="cd00761">
    <property type="entry name" value="Glyco_tranf_GTA_type"/>
    <property type="match status" value="1"/>
</dbReference>
<comment type="caution">
    <text evidence="2">The sequence shown here is derived from an EMBL/GenBank/DDBJ whole genome shotgun (WGS) entry which is preliminary data.</text>
</comment>